<evidence type="ECO:0000259" key="1">
    <source>
        <dbReference type="Pfam" id="PF22970"/>
    </source>
</evidence>
<proteinExistence type="predicted"/>
<dbReference type="Pfam" id="PF22970">
    <property type="entry name" value="DUF7028"/>
    <property type="match status" value="1"/>
</dbReference>
<reference evidence="2" key="2">
    <citation type="submission" date="2023-05" db="EMBL/GenBank/DDBJ databases">
        <authorList>
            <person name="Schelkunov M.I."/>
        </authorList>
    </citation>
    <scope>NUCLEOTIDE SEQUENCE</scope>
    <source>
        <strain evidence="2">Hsosn_3</strain>
        <tissue evidence="2">Leaf</tissue>
    </source>
</reference>
<dbReference type="AlphaFoldDB" id="A0AAD8N643"/>
<comment type="caution">
    <text evidence="2">The sequence shown here is derived from an EMBL/GenBank/DDBJ whole genome shotgun (WGS) entry which is preliminary data.</text>
</comment>
<gene>
    <name evidence="2" type="ORF">POM88_002670</name>
</gene>
<sequence length="268" mass="31275">MDDLGCHDVEPVFNPEAVRDYYSLESYGIEKEVLQDLIMKAKQHLAAVGWTFRYIFDKFSNRNKVKYVPPDGKRQQTTLKTACKFYLDCENGGVEEVESADKCGKKRKARCDDEIHVGKNEVRDFERKDEEYGLCLDNRQFSFEDFEKEDGVIEVQRRMRALHLENGEFKVDDSESEDSGKTINVGKTKLNCKDGNQKMDNVVEVQEISEEEEIREINFRKFKKKKVRFVEELLDVGKSGFNALEKRKKRITACDLYGERMLRCMQGN</sequence>
<reference evidence="2" key="1">
    <citation type="submission" date="2023-02" db="EMBL/GenBank/DDBJ databases">
        <title>Genome of toxic invasive species Heracleum sosnowskyi carries increased number of genes despite the absence of recent whole-genome duplications.</title>
        <authorList>
            <person name="Schelkunov M."/>
            <person name="Shtratnikova V."/>
            <person name="Makarenko M."/>
            <person name="Klepikova A."/>
            <person name="Omelchenko D."/>
            <person name="Novikova G."/>
            <person name="Obukhova E."/>
            <person name="Bogdanov V."/>
            <person name="Penin A."/>
            <person name="Logacheva M."/>
        </authorList>
    </citation>
    <scope>NUCLEOTIDE SEQUENCE</scope>
    <source>
        <strain evidence="2">Hsosn_3</strain>
        <tissue evidence="2">Leaf</tissue>
    </source>
</reference>
<feature type="domain" description="DUF7028" evidence="1">
    <location>
        <begin position="8"/>
        <end position="88"/>
    </location>
</feature>
<dbReference type="InterPro" id="IPR054292">
    <property type="entry name" value="DUF7028"/>
</dbReference>
<protein>
    <recommendedName>
        <fullName evidence="1">DUF7028 domain-containing protein</fullName>
    </recommendedName>
</protein>
<organism evidence="2 3">
    <name type="scientific">Heracleum sosnowskyi</name>
    <dbReference type="NCBI Taxonomy" id="360622"/>
    <lineage>
        <taxon>Eukaryota</taxon>
        <taxon>Viridiplantae</taxon>
        <taxon>Streptophyta</taxon>
        <taxon>Embryophyta</taxon>
        <taxon>Tracheophyta</taxon>
        <taxon>Spermatophyta</taxon>
        <taxon>Magnoliopsida</taxon>
        <taxon>eudicotyledons</taxon>
        <taxon>Gunneridae</taxon>
        <taxon>Pentapetalae</taxon>
        <taxon>asterids</taxon>
        <taxon>campanulids</taxon>
        <taxon>Apiales</taxon>
        <taxon>Apiaceae</taxon>
        <taxon>Apioideae</taxon>
        <taxon>apioid superclade</taxon>
        <taxon>Tordylieae</taxon>
        <taxon>Tordyliinae</taxon>
        <taxon>Heracleum</taxon>
    </lineage>
</organism>
<keyword evidence="3" id="KW-1185">Reference proteome</keyword>
<dbReference type="EMBL" id="JAUIZM010000001">
    <property type="protein sequence ID" value="KAK1403065.1"/>
    <property type="molecule type" value="Genomic_DNA"/>
</dbReference>
<evidence type="ECO:0000313" key="2">
    <source>
        <dbReference type="EMBL" id="KAK1403065.1"/>
    </source>
</evidence>
<accession>A0AAD8N643</accession>
<dbReference type="Proteomes" id="UP001237642">
    <property type="component" value="Unassembled WGS sequence"/>
</dbReference>
<evidence type="ECO:0000313" key="3">
    <source>
        <dbReference type="Proteomes" id="UP001237642"/>
    </source>
</evidence>
<name>A0AAD8N643_9APIA</name>